<organism evidence="1 2">
    <name type="scientific">Hymenobacter cellulosilyticus</name>
    <dbReference type="NCBI Taxonomy" id="2932248"/>
    <lineage>
        <taxon>Bacteria</taxon>
        <taxon>Pseudomonadati</taxon>
        <taxon>Bacteroidota</taxon>
        <taxon>Cytophagia</taxon>
        <taxon>Cytophagales</taxon>
        <taxon>Hymenobacteraceae</taxon>
        <taxon>Hymenobacter</taxon>
    </lineage>
</organism>
<dbReference type="Proteomes" id="UP000831796">
    <property type="component" value="Chromosome"/>
</dbReference>
<evidence type="ECO:0000313" key="2">
    <source>
        <dbReference type="Proteomes" id="UP000831796"/>
    </source>
</evidence>
<dbReference type="RefSeq" id="WP_244678107.1">
    <property type="nucleotide sequence ID" value="NZ_CP095046.1"/>
</dbReference>
<dbReference type="KEGG" id="hcu:MUN79_13395"/>
<protein>
    <submittedName>
        <fullName evidence="1">Uncharacterized protein</fullName>
    </submittedName>
</protein>
<dbReference type="AlphaFoldDB" id="A0A8T9QG11"/>
<dbReference type="EMBL" id="CP095046">
    <property type="protein sequence ID" value="UOQ74770.1"/>
    <property type="molecule type" value="Genomic_DNA"/>
</dbReference>
<accession>A0A8T9QG11</accession>
<name>A0A8T9QG11_9BACT</name>
<keyword evidence="2" id="KW-1185">Reference proteome</keyword>
<reference evidence="1" key="1">
    <citation type="submission" date="2022-04" db="EMBL/GenBank/DDBJ databases">
        <title>Hymenobacter sp. isolated from the air.</title>
        <authorList>
            <person name="Won M."/>
            <person name="Lee C.-M."/>
            <person name="Woen H.-Y."/>
            <person name="Kwon S.-W."/>
        </authorList>
    </citation>
    <scope>NUCLEOTIDE SEQUENCE</scope>
    <source>
        <strain evidence="1">5116S-3</strain>
    </source>
</reference>
<evidence type="ECO:0000313" key="1">
    <source>
        <dbReference type="EMBL" id="UOQ74770.1"/>
    </source>
</evidence>
<proteinExistence type="predicted"/>
<sequence length="126" mass="14051">MARTLAYLLTTLILFQTFSRELVVLDYQLHKERITELFCVNKDKPKLQCNGKCHLAKKLRKANSSDSKTPAGGFAKVKYDAVMPVRAVLTAPTALRVAPARFGRAISAPYCFTPVHSIFHPPSFQA</sequence>
<gene>
    <name evidence="1" type="ORF">MUN79_13395</name>
</gene>